<protein>
    <submittedName>
        <fullName evidence="1">Uncharacterized protein</fullName>
    </submittedName>
</protein>
<sequence>MSGETTFWDAVDALREREVRYAREAYAFVVSALNASVQALPAERLRDPERRHLSGGELLDGVVRMAHENFGVLAPTVFGEWGVRTGEDVGRIVFQLVECRQLSARPEDTIADFVGGRDLLLRLSEVSDFGRRGEAGKRPD</sequence>
<reference evidence="1" key="1">
    <citation type="submission" date="2020-07" db="EMBL/GenBank/DDBJ databases">
        <title>Huge and variable diversity of episymbiotic CPR bacteria and DPANN archaea in groundwater ecosystems.</title>
        <authorList>
            <person name="He C.Y."/>
            <person name="Keren R."/>
            <person name="Whittaker M."/>
            <person name="Farag I.F."/>
            <person name="Doudna J."/>
            <person name="Cate J.H.D."/>
            <person name="Banfield J.F."/>
        </authorList>
    </citation>
    <scope>NUCLEOTIDE SEQUENCE</scope>
    <source>
        <strain evidence="1">NC_groundwater_1813_Pr3_B-0.1um_71_17</strain>
    </source>
</reference>
<gene>
    <name evidence="1" type="ORF">HZA61_05640</name>
</gene>
<proteinExistence type="predicted"/>
<comment type="caution">
    <text evidence="1">The sequence shown here is derived from an EMBL/GenBank/DDBJ whole genome shotgun (WGS) entry which is preliminary data.</text>
</comment>
<dbReference type="InterPro" id="IPR026406">
    <property type="entry name" value="Ver/Plancto_CHP"/>
</dbReference>
<accession>A0A933SAG4</accession>
<name>A0A933SAG4_UNCEI</name>
<dbReference type="EMBL" id="JACRIW010000038">
    <property type="protein sequence ID" value="MBI5168947.1"/>
    <property type="molecule type" value="Genomic_DNA"/>
</dbReference>
<organism evidence="1 2">
    <name type="scientific">Eiseniibacteriota bacterium</name>
    <dbReference type="NCBI Taxonomy" id="2212470"/>
    <lineage>
        <taxon>Bacteria</taxon>
        <taxon>Candidatus Eiseniibacteriota</taxon>
    </lineage>
</organism>
<dbReference type="NCBIfam" id="TIGR04138">
    <property type="entry name" value="Plancto_Ver_chp"/>
    <property type="match status" value="1"/>
</dbReference>
<evidence type="ECO:0000313" key="2">
    <source>
        <dbReference type="Proteomes" id="UP000696931"/>
    </source>
</evidence>
<dbReference type="Proteomes" id="UP000696931">
    <property type="component" value="Unassembled WGS sequence"/>
</dbReference>
<dbReference type="AlphaFoldDB" id="A0A933SAG4"/>
<evidence type="ECO:0000313" key="1">
    <source>
        <dbReference type="EMBL" id="MBI5168947.1"/>
    </source>
</evidence>